<dbReference type="SUPFAM" id="SSF52047">
    <property type="entry name" value="RNI-like"/>
    <property type="match status" value="1"/>
</dbReference>
<keyword evidence="3" id="KW-1185">Reference proteome</keyword>
<dbReference type="EMBL" id="VJMJ01000143">
    <property type="protein sequence ID" value="KAF0731400.1"/>
    <property type="molecule type" value="Genomic_DNA"/>
</dbReference>
<comment type="caution">
    <text evidence="2">The sequence shown here is derived from an EMBL/GenBank/DDBJ whole genome shotgun (WGS) entry which is preliminary data.</text>
</comment>
<accession>A0A6G0WVA3</accession>
<evidence type="ECO:0000313" key="2">
    <source>
        <dbReference type="EMBL" id="KAF0731400.1"/>
    </source>
</evidence>
<sequence>MDRSDLWPLLHIDTSMHIPFEALEPCMTYYSIIHIEETYNLEWLKKHLDSKTEVHRTLSNEWRPPRWIDLKLFFVTRLLLSKALVLRLDYYLIDLEKVLALVADSKQLIELDCWKVPCRGLNFYIRDAMAHDILKWFNQQPVRVFRIKRWNFQVDEQGLRRKVFDTIFNCPTMDTLACSNCDLNGLVFTSCSFPMRSLKLSCCMDIRIFEAFVRQLAGSKLVHFKWASEYNSGTQPLFQVLPHTSIKTLEISRTKHNFSEWKLLAQFLPSCRLESLTLRNCGLTNQIVISIAKAIKKNHTISELDLSSNRFEFNAARTLIKCTTDPNRFVQMKLIALGGNIITRQQIEVLKVLAVRRCIQTLETEDESDDEESYSEDNDDSNDEDDSSEDNDC</sequence>
<proteinExistence type="predicted"/>
<evidence type="ECO:0000256" key="1">
    <source>
        <dbReference type="SAM" id="MobiDB-lite"/>
    </source>
</evidence>
<dbReference type="AlphaFoldDB" id="A0A6G0WVA3"/>
<reference evidence="2 3" key="1">
    <citation type="submission" date="2019-07" db="EMBL/GenBank/DDBJ databases">
        <title>Genomics analysis of Aphanomyces spp. identifies a new class of oomycete effector associated with host adaptation.</title>
        <authorList>
            <person name="Gaulin E."/>
        </authorList>
    </citation>
    <scope>NUCLEOTIDE SEQUENCE [LARGE SCALE GENOMIC DNA]</scope>
    <source>
        <strain evidence="2 3">ATCC 201684</strain>
    </source>
</reference>
<dbReference type="Proteomes" id="UP000481153">
    <property type="component" value="Unassembled WGS sequence"/>
</dbReference>
<name>A0A6G0WVA3_9STRA</name>
<feature type="region of interest" description="Disordered" evidence="1">
    <location>
        <begin position="364"/>
        <end position="393"/>
    </location>
</feature>
<dbReference type="VEuPathDB" id="FungiDB:AeMF1_005757"/>
<organism evidence="2 3">
    <name type="scientific">Aphanomyces euteiches</name>
    <dbReference type="NCBI Taxonomy" id="100861"/>
    <lineage>
        <taxon>Eukaryota</taxon>
        <taxon>Sar</taxon>
        <taxon>Stramenopiles</taxon>
        <taxon>Oomycota</taxon>
        <taxon>Saprolegniomycetes</taxon>
        <taxon>Saprolegniales</taxon>
        <taxon>Verrucalvaceae</taxon>
        <taxon>Aphanomyces</taxon>
    </lineage>
</organism>
<gene>
    <name evidence="2" type="ORF">Ae201684_011303</name>
</gene>
<dbReference type="InterPro" id="IPR032675">
    <property type="entry name" value="LRR_dom_sf"/>
</dbReference>
<evidence type="ECO:0000313" key="3">
    <source>
        <dbReference type="Proteomes" id="UP000481153"/>
    </source>
</evidence>
<dbReference type="Gene3D" id="3.80.10.10">
    <property type="entry name" value="Ribonuclease Inhibitor"/>
    <property type="match status" value="1"/>
</dbReference>
<protein>
    <submittedName>
        <fullName evidence="2">Uncharacterized protein</fullName>
    </submittedName>
</protein>